<gene>
    <name evidence="4" type="ORF">COU82_02170</name>
</gene>
<comment type="similarity">
    <text evidence="1">Belongs to the TolB family.</text>
</comment>
<name>A0A2M8KBW0_9BACT</name>
<evidence type="ECO:0000256" key="2">
    <source>
        <dbReference type="SAM" id="Phobius"/>
    </source>
</evidence>
<dbReference type="Gene3D" id="2.120.10.30">
    <property type="entry name" value="TolB, C-terminal domain"/>
    <property type="match status" value="2"/>
</dbReference>
<evidence type="ECO:0000259" key="3">
    <source>
        <dbReference type="Pfam" id="PF13240"/>
    </source>
</evidence>
<dbReference type="SUPFAM" id="SSF82171">
    <property type="entry name" value="DPP6 N-terminal domain-like"/>
    <property type="match status" value="1"/>
</dbReference>
<keyword evidence="2" id="KW-0472">Membrane</keyword>
<comment type="caution">
    <text evidence="4">The sequence shown here is derived from an EMBL/GenBank/DDBJ whole genome shotgun (WGS) entry which is preliminary data.</text>
</comment>
<dbReference type="Pfam" id="PF13240">
    <property type="entry name" value="Zn_Ribbon_1"/>
    <property type="match status" value="1"/>
</dbReference>
<keyword evidence="2" id="KW-1133">Transmembrane helix</keyword>
<proteinExistence type="inferred from homology"/>
<accession>A0A2M8KBW0</accession>
<dbReference type="Pfam" id="PF07676">
    <property type="entry name" value="PD40"/>
    <property type="match status" value="1"/>
</dbReference>
<feature type="transmembrane region" description="Helical" evidence="2">
    <location>
        <begin position="42"/>
        <end position="62"/>
    </location>
</feature>
<dbReference type="InterPro" id="IPR011042">
    <property type="entry name" value="6-blade_b-propeller_TolB-like"/>
</dbReference>
<organism evidence="4 5">
    <name type="scientific">Candidatus Portnoybacteria bacterium CG10_big_fil_rev_8_21_14_0_10_38_18</name>
    <dbReference type="NCBI Taxonomy" id="1974813"/>
    <lineage>
        <taxon>Bacteria</taxon>
        <taxon>Candidatus Portnoyibacteriota</taxon>
    </lineage>
</organism>
<dbReference type="PANTHER" id="PTHR36842">
    <property type="entry name" value="PROTEIN TOLB HOMOLOG"/>
    <property type="match status" value="1"/>
</dbReference>
<keyword evidence="2" id="KW-0812">Transmembrane</keyword>
<feature type="domain" description="Zinc-ribbon" evidence="3">
    <location>
        <begin position="3"/>
        <end position="22"/>
    </location>
</feature>
<dbReference type="EMBL" id="PFDX01000027">
    <property type="protein sequence ID" value="PJE57406.1"/>
    <property type="molecule type" value="Genomic_DNA"/>
</dbReference>
<evidence type="ECO:0000256" key="1">
    <source>
        <dbReference type="ARBA" id="ARBA00009820"/>
    </source>
</evidence>
<dbReference type="InterPro" id="IPR026870">
    <property type="entry name" value="Zinc_ribbon_dom"/>
</dbReference>
<dbReference type="Proteomes" id="UP000231648">
    <property type="component" value="Unassembled WGS sequence"/>
</dbReference>
<dbReference type="PANTHER" id="PTHR36842:SF1">
    <property type="entry name" value="PROTEIN TOLB"/>
    <property type="match status" value="1"/>
</dbReference>
<sequence length="527" mass="59614">MICSKCQFENPEEAKFCINCGALLTLPSKRPLFQTLKTNKKFLLTILGILLVGISLITFYLFSRTQGWRAGITPIAPTPPPVKKERFVFWADRDLWLADTTGKIQKLTDCGCVENYSLSSQKDRIVYLKDDNEGLPLNLIIINIENGQEQILQEKLLPEKFISPTGPEAFGDPRFELERAVSFKEAAWSLDEQKIAFISGHDGQGDLYIINPNGTNLKRVTNDKLLEFGPIWSPDGNKIVFQTTTGFGTGAGFSSSLWMADLVKGSTKLLIRDGKLTSSRYFAPADNVTWISDESIVFEAFTTLGLNGIWKLYGTSGDYQCLSGEGFIDNVAFSGKTNEFAYSKVEESRLEKENKTILESKGIYITNMEGKTTKIVDGVIDYIKWSKDGQTLVYVTEYPSGEEIFHDLYLINKDGSNKRQVVIAGTFRYRPLILTPNRLLFLEGSAAEINRLWHVNPDKPDQKRKLLEMEKDHYLLNSSLSPTENYFVYSERLHGKDVGLLYLLNLEKGIKIKIGEFKEVFDIIWLD</sequence>
<evidence type="ECO:0000313" key="4">
    <source>
        <dbReference type="EMBL" id="PJE57406.1"/>
    </source>
</evidence>
<reference evidence="5" key="1">
    <citation type="submission" date="2017-09" db="EMBL/GenBank/DDBJ databases">
        <title>Depth-based differentiation of microbial function through sediment-hosted aquifers and enrichment of novel symbionts in the deep terrestrial subsurface.</title>
        <authorList>
            <person name="Probst A.J."/>
            <person name="Ladd B."/>
            <person name="Jarett J.K."/>
            <person name="Geller-Mcgrath D.E."/>
            <person name="Sieber C.M.K."/>
            <person name="Emerson J.B."/>
            <person name="Anantharaman K."/>
            <person name="Thomas B.C."/>
            <person name="Malmstrom R."/>
            <person name="Stieglmeier M."/>
            <person name="Klingl A."/>
            <person name="Woyke T."/>
            <person name="Ryan C.M."/>
            <person name="Banfield J.F."/>
        </authorList>
    </citation>
    <scope>NUCLEOTIDE SEQUENCE [LARGE SCALE GENOMIC DNA]</scope>
</reference>
<dbReference type="InterPro" id="IPR011659">
    <property type="entry name" value="WD40"/>
</dbReference>
<evidence type="ECO:0000313" key="5">
    <source>
        <dbReference type="Proteomes" id="UP000231648"/>
    </source>
</evidence>
<dbReference type="AlphaFoldDB" id="A0A2M8KBW0"/>
<protein>
    <recommendedName>
        <fullName evidence="3">Zinc-ribbon domain-containing protein</fullName>
    </recommendedName>
</protein>